<gene>
    <name evidence="1" type="ORF">UFOPK2366_00111</name>
    <name evidence="2" type="ORF">UFOPK2992_00554</name>
</gene>
<dbReference type="EMBL" id="CAEZXM010000010">
    <property type="protein sequence ID" value="CAB4679640.1"/>
    <property type="molecule type" value="Genomic_DNA"/>
</dbReference>
<dbReference type="EMBL" id="CAFAAI010000074">
    <property type="protein sequence ID" value="CAB4792734.1"/>
    <property type="molecule type" value="Genomic_DNA"/>
</dbReference>
<dbReference type="AlphaFoldDB" id="A0A6J6XB97"/>
<name>A0A6J6XB97_9ZZZZ</name>
<accession>A0A6J6XB97</accession>
<proteinExistence type="predicted"/>
<evidence type="ECO:0000313" key="2">
    <source>
        <dbReference type="EMBL" id="CAB4792734.1"/>
    </source>
</evidence>
<dbReference type="PANTHER" id="PTHR36456:SF1">
    <property type="entry name" value="UPF0232 PROTEIN SCO3875"/>
    <property type="match status" value="1"/>
</dbReference>
<protein>
    <submittedName>
        <fullName evidence="2">Unannotated protein</fullName>
    </submittedName>
</protein>
<dbReference type="PANTHER" id="PTHR36456">
    <property type="entry name" value="UPF0232 PROTEIN SCO3875"/>
    <property type="match status" value="1"/>
</dbReference>
<evidence type="ECO:0000313" key="1">
    <source>
        <dbReference type="EMBL" id="CAB4679640.1"/>
    </source>
</evidence>
<dbReference type="InterPro" id="IPR007922">
    <property type="entry name" value="DciA-like"/>
</dbReference>
<sequence length="95" mass="10566">MPLRDSMNGVVRGLRGGTYDARSMGSLFSRWADAVGETVAEHARPVKLDGDRLLVEVDEPGWATQLRFLEADVIARLRSVAGLEVSRFDIRVKPR</sequence>
<dbReference type="Pfam" id="PF05258">
    <property type="entry name" value="DciA"/>
    <property type="match status" value="1"/>
</dbReference>
<reference evidence="2" key="1">
    <citation type="submission" date="2020-05" db="EMBL/GenBank/DDBJ databases">
        <authorList>
            <person name="Chiriac C."/>
            <person name="Salcher M."/>
            <person name="Ghai R."/>
            <person name="Kavagutti S V."/>
        </authorList>
    </citation>
    <scope>NUCLEOTIDE SEQUENCE</scope>
</reference>
<organism evidence="2">
    <name type="scientific">freshwater metagenome</name>
    <dbReference type="NCBI Taxonomy" id="449393"/>
    <lineage>
        <taxon>unclassified sequences</taxon>
        <taxon>metagenomes</taxon>
        <taxon>ecological metagenomes</taxon>
    </lineage>
</organism>